<dbReference type="InterPro" id="IPR009883">
    <property type="entry name" value="YgfX"/>
</dbReference>
<organism evidence="1 2">
    <name type="scientific">Pseudothauera rhizosphaerae</name>
    <dbReference type="NCBI Taxonomy" id="2565932"/>
    <lineage>
        <taxon>Bacteria</taxon>
        <taxon>Pseudomonadati</taxon>
        <taxon>Pseudomonadota</taxon>
        <taxon>Betaproteobacteria</taxon>
        <taxon>Rhodocyclales</taxon>
        <taxon>Zoogloeaceae</taxon>
        <taxon>Pseudothauera</taxon>
    </lineage>
</organism>
<dbReference type="AlphaFoldDB" id="A0A4S4AMM9"/>
<dbReference type="Proteomes" id="UP000307956">
    <property type="component" value="Unassembled WGS sequence"/>
</dbReference>
<name>A0A4S4AMM9_9RHOO</name>
<sequence>MHGIAASAFFFSGLPVLLVAGALAALALSLWFGRRGGAPVAGHSLVLREDGLATIGGHERCRVLPGTTDFGWAVWLHWADEGGRRYAAMLAPDMLPADDWRRLRIWLRHKAAAVAQPAATAG</sequence>
<dbReference type="EMBL" id="SSOD01000008">
    <property type="protein sequence ID" value="THF60882.1"/>
    <property type="molecule type" value="Genomic_DNA"/>
</dbReference>
<evidence type="ECO:0000313" key="2">
    <source>
        <dbReference type="Proteomes" id="UP000307956"/>
    </source>
</evidence>
<dbReference type="Pfam" id="PF07254">
    <property type="entry name" value="Cpta_toxin"/>
    <property type="match status" value="1"/>
</dbReference>
<evidence type="ECO:0008006" key="3">
    <source>
        <dbReference type="Google" id="ProtNLM"/>
    </source>
</evidence>
<accession>A0A4S4AMM9</accession>
<gene>
    <name evidence="1" type="ORF">E6O51_11645</name>
</gene>
<comment type="caution">
    <text evidence="1">The sequence shown here is derived from an EMBL/GenBank/DDBJ whole genome shotgun (WGS) entry which is preliminary data.</text>
</comment>
<evidence type="ECO:0000313" key="1">
    <source>
        <dbReference type="EMBL" id="THF60882.1"/>
    </source>
</evidence>
<keyword evidence="2" id="KW-1185">Reference proteome</keyword>
<reference evidence="1 2" key="1">
    <citation type="submission" date="2019-04" db="EMBL/GenBank/DDBJ databases">
        <title>Azoarcus rhizosphaerae sp. nov. isolated from rhizosphere of Ficus religiosa.</title>
        <authorList>
            <person name="Lin S.-Y."/>
            <person name="Hameed A."/>
            <person name="Hsu Y.-H."/>
            <person name="Young C.-C."/>
        </authorList>
    </citation>
    <scope>NUCLEOTIDE SEQUENCE [LARGE SCALE GENOMIC DNA]</scope>
    <source>
        <strain evidence="1 2">CC-YHH848</strain>
    </source>
</reference>
<protein>
    <recommendedName>
        <fullName evidence="3">Toxin CptA</fullName>
    </recommendedName>
</protein>
<proteinExistence type="predicted"/>